<keyword evidence="6" id="KW-1185">Reference proteome</keyword>
<dbReference type="InterPro" id="IPR010071">
    <property type="entry name" value="AA_adenyl_dom"/>
</dbReference>
<dbReference type="InterPro" id="IPR023213">
    <property type="entry name" value="CAT-like_dom_sf"/>
</dbReference>
<dbReference type="InterPro" id="IPR045851">
    <property type="entry name" value="AMP-bd_C_sf"/>
</dbReference>
<dbReference type="PANTHER" id="PTHR45527:SF1">
    <property type="entry name" value="FATTY ACID SYNTHASE"/>
    <property type="match status" value="1"/>
</dbReference>
<dbReference type="GO" id="GO:0043041">
    <property type="term" value="P:amino acid activation for nonribosomal peptide biosynthetic process"/>
    <property type="evidence" value="ECO:0007669"/>
    <property type="project" value="TreeGrafter"/>
</dbReference>
<dbReference type="Pfam" id="PF00550">
    <property type="entry name" value="PP-binding"/>
    <property type="match status" value="1"/>
</dbReference>
<dbReference type="SUPFAM" id="SSF47336">
    <property type="entry name" value="ACP-like"/>
    <property type="match status" value="1"/>
</dbReference>
<dbReference type="Pfam" id="PF00501">
    <property type="entry name" value="AMP-binding"/>
    <property type="match status" value="1"/>
</dbReference>
<feature type="domain" description="Carrier" evidence="4">
    <location>
        <begin position="927"/>
        <end position="1011"/>
    </location>
</feature>
<dbReference type="AlphaFoldDB" id="A0A1H7XMB0"/>
<accession>A0A1H7XMB0</accession>
<dbReference type="Gene3D" id="3.30.559.10">
    <property type="entry name" value="Chloramphenicol acetyltransferase-like domain"/>
    <property type="match status" value="1"/>
</dbReference>
<protein>
    <submittedName>
        <fullName evidence="5">Amino acid adenylation domain-containing protein</fullName>
    </submittedName>
</protein>
<dbReference type="GO" id="GO:0005737">
    <property type="term" value="C:cytoplasm"/>
    <property type="evidence" value="ECO:0007669"/>
    <property type="project" value="TreeGrafter"/>
</dbReference>
<evidence type="ECO:0000256" key="3">
    <source>
        <dbReference type="ARBA" id="ARBA00022553"/>
    </source>
</evidence>
<dbReference type="InterPro" id="IPR009081">
    <property type="entry name" value="PP-bd_ACP"/>
</dbReference>
<reference evidence="6" key="1">
    <citation type="submission" date="2016-10" db="EMBL/GenBank/DDBJ databases">
        <authorList>
            <person name="Varghese N."/>
            <person name="Submissions S."/>
        </authorList>
    </citation>
    <scope>NUCLEOTIDE SEQUENCE [LARGE SCALE GENOMIC DNA]</scope>
    <source>
        <strain evidence="6">DSM 44675</strain>
    </source>
</reference>
<organism evidence="5 6">
    <name type="scientific">Rhodococcus maanshanensis</name>
    <dbReference type="NCBI Taxonomy" id="183556"/>
    <lineage>
        <taxon>Bacteria</taxon>
        <taxon>Bacillati</taxon>
        <taxon>Actinomycetota</taxon>
        <taxon>Actinomycetes</taxon>
        <taxon>Mycobacteriales</taxon>
        <taxon>Nocardiaceae</taxon>
        <taxon>Rhodococcus</taxon>
    </lineage>
</organism>
<dbReference type="SUPFAM" id="SSF52777">
    <property type="entry name" value="CoA-dependent acyltransferases"/>
    <property type="match status" value="1"/>
</dbReference>
<dbReference type="InterPro" id="IPR000873">
    <property type="entry name" value="AMP-dep_synth/lig_dom"/>
</dbReference>
<proteinExistence type="predicted"/>
<dbReference type="Gene3D" id="3.40.50.12780">
    <property type="entry name" value="N-terminal domain of ligase-like"/>
    <property type="match status" value="1"/>
</dbReference>
<keyword evidence="2" id="KW-0596">Phosphopantetheine</keyword>
<dbReference type="CDD" id="cd05930">
    <property type="entry name" value="A_NRPS"/>
    <property type="match status" value="1"/>
</dbReference>
<comment type="cofactor">
    <cofactor evidence="1">
        <name>pantetheine 4'-phosphate</name>
        <dbReference type="ChEBI" id="CHEBI:47942"/>
    </cofactor>
</comment>
<dbReference type="InterPro" id="IPR036736">
    <property type="entry name" value="ACP-like_sf"/>
</dbReference>
<evidence type="ECO:0000259" key="4">
    <source>
        <dbReference type="PROSITE" id="PS50075"/>
    </source>
</evidence>
<evidence type="ECO:0000313" key="6">
    <source>
        <dbReference type="Proteomes" id="UP000198677"/>
    </source>
</evidence>
<dbReference type="Gene3D" id="1.10.1200.10">
    <property type="entry name" value="ACP-like"/>
    <property type="match status" value="1"/>
</dbReference>
<dbReference type="Gene3D" id="3.30.300.30">
    <property type="match status" value="1"/>
</dbReference>
<dbReference type="NCBIfam" id="TIGR01733">
    <property type="entry name" value="AA-adenyl-dom"/>
    <property type="match status" value="1"/>
</dbReference>
<gene>
    <name evidence="5" type="ORF">SAMN05444583_13310</name>
</gene>
<dbReference type="Pfam" id="PF13193">
    <property type="entry name" value="AMP-binding_C"/>
    <property type="match status" value="1"/>
</dbReference>
<name>A0A1H7XMB0_9NOCA</name>
<dbReference type="PROSITE" id="PS00012">
    <property type="entry name" value="PHOSPHOPANTETHEINE"/>
    <property type="match status" value="1"/>
</dbReference>
<dbReference type="RefSeq" id="WP_143069510.1">
    <property type="nucleotide sequence ID" value="NZ_FOAW01000033.1"/>
</dbReference>
<dbReference type="SUPFAM" id="SSF56801">
    <property type="entry name" value="Acetyl-CoA synthetase-like"/>
    <property type="match status" value="1"/>
</dbReference>
<dbReference type="GO" id="GO:0044550">
    <property type="term" value="P:secondary metabolite biosynthetic process"/>
    <property type="evidence" value="ECO:0007669"/>
    <property type="project" value="TreeGrafter"/>
</dbReference>
<dbReference type="OrthoDB" id="3691933at2"/>
<sequence length="1017" mass="107910">MSSVVPLFERPISPTERLYLAMQTLAPPFAIQLVIQGTGSIDERDLAVAVAGASESCPGARLVRRGERWVDRGIAPPVVVAAEHSLVDAPLDDHPMLSRPLDPERGPTCEVLLLGSERNTLVLRAFHGVMDGKGLALWAAEVFRLLRGERTIGARDAIADHSLVESLGIDGKPTTLLPTARSPFGRARPAPGESDFLWRRRTVEGTSPAVVARIAELITAAVGGKTRIMVPVDLRRHDKDLRSTANLALPLFLDATPGDGWSRIHAQLLRGMVESRELGEMNNGGLQQMPVWMARAILRAGMSIGARTGGNLVSAIVSHTGTVDLDELSFPGFAATEVWGLPVHTGMVPLSIAVLEARGRTELVVSCRNGAGIASLLERLLDDIAAALGAQAQPRPIASRGPGQGRTVTSIFGDLVLAAPDAVAAIGHDGQLSYAELDARADVVAAELRGRGVRRGDVVAVLARRSLDAVVGYLGILKAGAAFLALDPKHPDERILGILADSGVRHCVTERASKGRAALGDTDVLVVDDLPHSGADKAPDLATPDDLVYVTYTSGSTGRPKGVQVEHRGIVNLMRSATDWYRLGPETRYAHYHTQAADMACAALLLPLLSGGAVVLVPEEINHLVLSEMLEGPTVNTMMVTPSLLEVMVRLDLRPVGMRAVSIGGEALHGPLAARARELFGPDCRLLNSYGPAEMSIVCTALVLDDEPSAAPQPVPIGGPAADTTVHLLDPDRLPVPDGEIGELYFGGPQVARGYLNRPDVTAERFVTLSTGGRCYRTGDLARRRPDGALEFAGRVDSQVKIRGNRVEPGEVQAAIEQHPLVGRAAVAAVRRAERGDNVLAAYVVRAAETGAPQGQERSQGCDQMAQQLRDFLAQKVPAYMIPAEIHIVDEIPLTANGKLDSAALSAAEADVQERGIDTANDPGSAESDRRTEDQIAAIWAKVLVVEVSTLRADSDFFALGGDSLASVEMLSQVSRTVVGRAGEAAFVAELEELVHQLTLGRVCAAAVHAKRTGELG</sequence>
<dbReference type="EMBL" id="FOAW01000033">
    <property type="protein sequence ID" value="SEM34129.1"/>
    <property type="molecule type" value="Genomic_DNA"/>
</dbReference>
<evidence type="ECO:0000313" key="5">
    <source>
        <dbReference type="EMBL" id="SEM34129.1"/>
    </source>
</evidence>
<dbReference type="PANTHER" id="PTHR45527">
    <property type="entry name" value="NONRIBOSOMAL PEPTIDE SYNTHETASE"/>
    <property type="match status" value="1"/>
</dbReference>
<dbReference type="InterPro" id="IPR020845">
    <property type="entry name" value="AMP-binding_CS"/>
</dbReference>
<keyword evidence="3" id="KW-0597">Phosphoprotein</keyword>
<dbReference type="GO" id="GO:0031177">
    <property type="term" value="F:phosphopantetheine binding"/>
    <property type="evidence" value="ECO:0007669"/>
    <property type="project" value="TreeGrafter"/>
</dbReference>
<dbReference type="Proteomes" id="UP000198677">
    <property type="component" value="Unassembled WGS sequence"/>
</dbReference>
<dbReference type="InterPro" id="IPR006162">
    <property type="entry name" value="Ppantetheine_attach_site"/>
</dbReference>
<dbReference type="InterPro" id="IPR042099">
    <property type="entry name" value="ANL_N_sf"/>
</dbReference>
<evidence type="ECO:0000256" key="1">
    <source>
        <dbReference type="ARBA" id="ARBA00001957"/>
    </source>
</evidence>
<dbReference type="PROSITE" id="PS50075">
    <property type="entry name" value="CARRIER"/>
    <property type="match status" value="1"/>
</dbReference>
<dbReference type="PROSITE" id="PS00455">
    <property type="entry name" value="AMP_BINDING"/>
    <property type="match status" value="1"/>
</dbReference>
<dbReference type="InterPro" id="IPR025110">
    <property type="entry name" value="AMP-bd_C"/>
</dbReference>
<evidence type="ECO:0000256" key="2">
    <source>
        <dbReference type="ARBA" id="ARBA00022450"/>
    </source>
</evidence>